<feature type="region of interest" description="Disordered" evidence="1">
    <location>
        <begin position="245"/>
        <end position="267"/>
    </location>
</feature>
<keyword evidence="3" id="KW-1185">Reference proteome</keyword>
<reference evidence="2 3" key="1">
    <citation type="submission" date="2018-08" db="EMBL/GenBank/DDBJ databases">
        <title>Komagataeibacter sp. AV 382.</title>
        <authorList>
            <person name="Skraban J."/>
            <person name="Trcek J."/>
        </authorList>
    </citation>
    <scope>NUCLEOTIDE SEQUENCE [LARGE SCALE GENOMIC DNA]</scope>
    <source>
        <strain evidence="2 3">AV 382</strain>
    </source>
</reference>
<feature type="region of interest" description="Disordered" evidence="1">
    <location>
        <begin position="130"/>
        <end position="152"/>
    </location>
</feature>
<sequence>MQTGDGTAASQSSQTASVSNVTVQTSARMDSRDGLASLSASPDHTASTGYNAVTAPSGEAVASAEQQGGLSDHSEMSGDDRGEDTQKADAPTPTNITLSSDLSAPTAFSIEHAGQTADTEATQTLNQADGDDEVSSQFVSSPGISRSADGRTSVSMTIMTGDSTPVHVHLEGTDGVTTGIVLQSEDEATARHLANNRHELVTALGATGMEVNKLKIDVVAATDNGANLNDQGAGNGATYDGSASGGMSGNGAGQNGGQSFSGSAWGSGFVSPAQGGVDIDGGTSDAATGAGRTYAGSGINITA</sequence>
<feature type="compositionally biased region" description="Polar residues" evidence="1">
    <location>
        <begin position="135"/>
        <end position="152"/>
    </location>
</feature>
<evidence type="ECO:0000313" key="2">
    <source>
        <dbReference type="EMBL" id="RFD21550.1"/>
    </source>
</evidence>
<organism evidence="2 3">
    <name type="scientific">Komagataeibacter melaceti</name>
    <dbReference type="NCBI Taxonomy" id="2766577"/>
    <lineage>
        <taxon>Bacteria</taxon>
        <taxon>Pseudomonadati</taxon>
        <taxon>Pseudomonadota</taxon>
        <taxon>Alphaproteobacteria</taxon>
        <taxon>Acetobacterales</taxon>
        <taxon>Acetobacteraceae</taxon>
        <taxon>Komagataeibacter</taxon>
    </lineage>
</organism>
<proteinExistence type="predicted"/>
<gene>
    <name evidence="2" type="ORF">DY926_00145</name>
</gene>
<dbReference type="EMBL" id="QUWV01000001">
    <property type="protein sequence ID" value="RFD21550.1"/>
    <property type="molecule type" value="Genomic_DNA"/>
</dbReference>
<dbReference type="AlphaFoldDB" id="A0A371Z4Z1"/>
<evidence type="ECO:0000256" key="1">
    <source>
        <dbReference type="SAM" id="MobiDB-lite"/>
    </source>
</evidence>
<feature type="compositionally biased region" description="Gly residues" evidence="1">
    <location>
        <begin position="245"/>
        <end position="256"/>
    </location>
</feature>
<evidence type="ECO:0000313" key="3">
    <source>
        <dbReference type="Proteomes" id="UP000262371"/>
    </source>
</evidence>
<feature type="compositionally biased region" description="Low complexity" evidence="1">
    <location>
        <begin position="7"/>
        <end position="27"/>
    </location>
</feature>
<feature type="compositionally biased region" description="Basic and acidic residues" evidence="1">
    <location>
        <begin position="72"/>
        <end position="87"/>
    </location>
</feature>
<feature type="region of interest" description="Disordered" evidence="1">
    <location>
        <begin position="1"/>
        <end position="101"/>
    </location>
</feature>
<accession>A0A371Z4Z1</accession>
<protein>
    <recommendedName>
        <fullName evidence="4">Flagellar hook-length control protein FliK</fullName>
    </recommendedName>
</protein>
<feature type="compositionally biased region" description="Polar residues" evidence="1">
    <location>
        <begin position="38"/>
        <end position="51"/>
    </location>
</feature>
<comment type="caution">
    <text evidence="2">The sequence shown here is derived from an EMBL/GenBank/DDBJ whole genome shotgun (WGS) entry which is preliminary data.</text>
</comment>
<feature type="compositionally biased region" description="Polar residues" evidence="1">
    <location>
        <begin position="92"/>
        <end position="101"/>
    </location>
</feature>
<name>A0A371Z4Z1_9PROT</name>
<dbReference type="Proteomes" id="UP000262371">
    <property type="component" value="Unassembled WGS sequence"/>
</dbReference>
<evidence type="ECO:0008006" key="4">
    <source>
        <dbReference type="Google" id="ProtNLM"/>
    </source>
</evidence>